<dbReference type="InterPro" id="IPR003593">
    <property type="entry name" value="AAA+_ATPase"/>
</dbReference>
<organism evidence="6 7">
    <name type="scientific">Dictyobacter alpinus</name>
    <dbReference type="NCBI Taxonomy" id="2014873"/>
    <lineage>
        <taxon>Bacteria</taxon>
        <taxon>Bacillati</taxon>
        <taxon>Chloroflexota</taxon>
        <taxon>Ktedonobacteria</taxon>
        <taxon>Ktedonobacterales</taxon>
        <taxon>Dictyobacteraceae</taxon>
        <taxon>Dictyobacter</taxon>
    </lineage>
</organism>
<dbReference type="GO" id="GO:0005524">
    <property type="term" value="F:ATP binding"/>
    <property type="evidence" value="ECO:0007669"/>
    <property type="project" value="UniProtKB-KW"/>
</dbReference>
<evidence type="ECO:0000256" key="2">
    <source>
        <dbReference type="ARBA" id="ARBA00022448"/>
    </source>
</evidence>
<dbReference type="InterPro" id="IPR027417">
    <property type="entry name" value="P-loop_NTPase"/>
</dbReference>
<keyword evidence="3" id="KW-0547">Nucleotide-binding</keyword>
<accession>A0A402BBA6</accession>
<proteinExistence type="inferred from homology"/>
<evidence type="ECO:0000256" key="4">
    <source>
        <dbReference type="ARBA" id="ARBA00022840"/>
    </source>
</evidence>
<feature type="domain" description="ABC transporter" evidence="5">
    <location>
        <begin position="7"/>
        <end position="234"/>
    </location>
</feature>
<protein>
    <submittedName>
        <fullName evidence="6">ABC transporter ATP-binding protein</fullName>
    </submittedName>
</protein>
<dbReference type="PANTHER" id="PTHR43335">
    <property type="entry name" value="ABC TRANSPORTER, ATP-BINDING PROTEIN"/>
    <property type="match status" value="1"/>
</dbReference>
<dbReference type="GO" id="GO:0016887">
    <property type="term" value="F:ATP hydrolysis activity"/>
    <property type="evidence" value="ECO:0007669"/>
    <property type="project" value="InterPro"/>
</dbReference>
<comment type="caution">
    <text evidence="6">The sequence shown here is derived from an EMBL/GenBank/DDBJ whole genome shotgun (WGS) entry which is preliminary data.</text>
</comment>
<evidence type="ECO:0000259" key="5">
    <source>
        <dbReference type="PROSITE" id="PS50893"/>
    </source>
</evidence>
<dbReference type="SUPFAM" id="SSF52540">
    <property type="entry name" value="P-loop containing nucleoside triphosphate hydrolases"/>
    <property type="match status" value="1"/>
</dbReference>
<dbReference type="OrthoDB" id="9804819at2"/>
<dbReference type="Proteomes" id="UP000287171">
    <property type="component" value="Unassembled WGS sequence"/>
</dbReference>
<dbReference type="CDD" id="cd03268">
    <property type="entry name" value="ABC_BcrA_bacitracin_resist"/>
    <property type="match status" value="1"/>
</dbReference>
<evidence type="ECO:0000256" key="3">
    <source>
        <dbReference type="ARBA" id="ARBA00022741"/>
    </source>
</evidence>
<gene>
    <name evidence="6" type="ORF">KDA_41080</name>
</gene>
<dbReference type="EMBL" id="BIFT01000001">
    <property type="protein sequence ID" value="GCE28624.1"/>
    <property type="molecule type" value="Genomic_DNA"/>
</dbReference>
<dbReference type="PANTHER" id="PTHR43335:SF4">
    <property type="entry name" value="ABC TRANSPORTER, ATP-BINDING PROTEIN"/>
    <property type="match status" value="1"/>
</dbReference>
<dbReference type="Pfam" id="PF00005">
    <property type="entry name" value="ABC_tran"/>
    <property type="match status" value="1"/>
</dbReference>
<dbReference type="RefSeq" id="WP_126628821.1">
    <property type="nucleotide sequence ID" value="NZ_BIFT01000001.1"/>
</dbReference>
<dbReference type="SMART" id="SM00382">
    <property type="entry name" value="AAA"/>
    <property type="match status" value="1"/>
</dbReference>
<dbReference type="Gene3D" id="3.40.50.300">
    <property type="entry name" value="P-loop containing nucleotide triphosphate hydrolases"/>
    <property type="match status" value="1"/>
</dbReference>
<keyword evidence="2" id="KW-0813">Transport</keyword>
<reference evidence="7" key="1">
    <citation type="submission" date="2018-12" db="EMBL/GenBank/DDBJ databases">
        <title>Tengunoibacter tsumagoiensis gen. nov., sp. nov., Dictyobacter kobayashii sp. nov., D. alpinus sp. nov., and D. joshuensis sp. nov. and description of Dictyobacteraceae fam. nov. within the order Ktedonobacterales isolated from Tengu-no-mugimeshi.</title>
        <authorList>
            <person name="Wang C.M."/>
            <person name="Zheng Y."/>
            <person name="Sakai Y."/>
            <person name="Toyoda A."/>
            <person name="Minakuchi Y."/>
            <person name="Abe K."/>
            <person name="Yokota A."/>
            <person name="Yabe S."/>
        </authorList>
    </citation>
    <scope>NUCLEOTIDE SEQUENCE [LARGE SCALE GENOMIC DNA]</scope>
    <source>
        <strain evidence="7">Uno16</strain>
    </source>
</reference>
<evidence type="ECO:0000313" key="6">
    <source>
        <dbReference type="EMBL" id="GCE28624.1"/>
    </source>
</evidence>
<dbReference type="PROSITE" id="PS50893">
    <property type="entry name" value="ABC_TRANSPORTER_2"/>
    <property type="match status" value="1"/>
</dbReference>
<dbReference type="AlphaFoldDB" id="A0A402BBA6"/>
<comment type="similarity">
    <text evidence="1">Belongs to the ABC transporter superfamily.</text>
</comment>
<sequence>METEVVLETNQLKKYFGAVKAVEDISLSVKRAEIYGFLGPNGSGKTTTISMILGLMRPTAGEVKVFGETVTPEQNSVLKRVGMMVGAPALLPPFTARQNLQMMATMHPDLPESRIDETLKLVDLYPAADRKAKTFSMGMKQRLGIALALLNKPELLILDEPTNGMDPAGMHEIRQLLRSLSSEGITIFLSSHLMHEIEQVCDRVAVVQKGSMVAQGTIAELLSGDPIVSIHTNDTTGTVKVLEKLENARSIETKERFVYVQGIASSQVIEALVQEHVVPEEVSVTRPDLESVFLSLTK</sequence>
<keyword evidence="4 6" id="KW-0067">ATP-binding</keyword>
<name>A0A402BBA6_9CHLR</name>
<evidence type="ECO:0000256" key="1">
    <source>
        <dbReference type="ARBA" id="ARBA00005417"/>
    </source>
</evidence>
<keyword evidence="7" id="KW-1185">Reference proteome</keyword>
<dbReference type="InterPro" id="IPR003439">
    <property type="entry name" value="ABC_transporter-like_ATP-bd"/>
</dbReference>
<evidence type="ECO:0000313" key="7">
    <source>
        <dbReference type="Proteomes" id="UP000287171"/>
    </source>
</evidence>